<accession>A0A4V2YS05</accession>
<name>A0A4V2YS05_9ACTN</name>
<dbReference type="CDD" id="cd00093">
    <property type="entry name" value="HTH_XRE"/>
    <property type="match status" value="1"/>
</dbReference>
<dbReference type="AlphaFoldDB" id="A0A4V2YS05"/>
<dbReference type="Pfam" id="PF13443">
    <property type="entry name" value="HTH_26"/>
    <property type="match status" value="1"/>
</dbReference>
<feature type="compositionally biased region" description="Pro residues" evidence="1">
    <location>
        <begin position="75"/>
        <end position="92"/>
    </location>
</feature>
<dbReference type="InterPro" id="IPR001387">
    <property type="entry name" value="Cro/C1-type_HTH"/>
</dbReference>
<protein>
    <submittedName>
        <fullName evidence="3">Transcriptional regulator</fullName>
    </submittedName>
</protein>
<dbReference type="PROSITE" id="PS50943">
    <property type="entry name" value="HTH_CROC1"/>
    <property type="match status" value="1"/>
</dbReference>
<dbReference type="InterPro" id="IPR010982">
    <property type="entry name" value="Lambda_DNA-bd_dom_sf"/>
</dbReference>
<dbReference type="PANTHER" id="PTHR37301">
    <property type="entry name" value="DNA-BINDING PROTEIN-RELATED"/>
    <property type="match status" value="1"/>
</dbReference>
<evidence type="ECO:0000313" key="3">
    <source>
        <dbReference type="EMBL" id="TDD67567.1"/>
    </source>
</evidence>
<evidence type="ECO:0000256" key="1">
    <source>
        <dbReference type="SAM" id="MobiDB-lite"/>
    </source>
</evidence>
<dbReference type="GO" id="GO:0003677">
    <property type="term" value="F:DNA binding"/>
    <property type="evidence" value="ECO:0007669"/>
    <property type="project" value="InterPro"/>
</dbReference>
<proteinExistence type="predicted"/>
<dbReference type="RefSeq" id="WP_132203451.1">
    <property type="nucleotide sequence ID" value="NZ_SMKY01000285.1"/>
</dbReference>
<dbReference type="OrthoDB" id="9805309at2"/>
<organism evidence="3 4">
    <name type="scientific">Actinomadura darangshiensis</name>
    <dbReference type="NCBI Taxonomy" id="705336"/>
    <lineage>
        <taxon>Bacteria</taxon>
        <taxon>Bacillati</taxon>
        <taxon>Actinomycetota</taxon>
        <taxon>Actinomycetes</taxon>
        <taxon>Streptosporangiales</taxon>
        <taxon>Thermomonosporaceae</taxon>
        <taxon>Actinomadura</taxon>
    </lineage>
</organism>
<sequence>MPPEDPHQITVHLDVLLAARGITLVELAERVGVTPVNLSILKNGRAKAIRFTTLSALCRELDCQPADLLTHEPPEPASPTPAPPPPVGAGGV</sequence>
<feature type="domain" description="HTH cro/C1-type" evidence="2">
    <location>
        <begin position="13"/>
        <end position="68"/>
    </location>
</feature>
<reference evidence="3 4" key="1">
    <citation type="submission" date="2019-03" db="EMBL/GenBank/DDBJ databases">
        <title>Draft genome sequences of novel Actinobacteria.</title>
        <authorList>
            <person name="Sahin N."/>
            <person name="Ay H."/>
            <person name="Saygin H."/>
        </authorList>
    </citation>
    <scope>NUCLEOTIDE SEQUENCE [LARGE SCALE GENOMIC DNA]</scope>
    <source>
        <strain evidence="3 4">DSM 45941</strain>
    </source>
</reference>
<gene>
    <name evidence="3" type="ORF">E1293_37890</name>
</gene>
<comment type="caution">
    <text evidence="3">The sequence shown here is derived from an EMBL/GenBank/DDBJ whole genome shotgun (WGS) entry which is preliminary data.</text>
</comment>
<feature type="region of interest" description="Disordered" evidence="1">
    <location>
        <begin position="67"/>
        <end position="92"/>
    </location>
</feature>
<dbReference type="EMBL" id="SMKY01000285">
    <property type="protein sequence ID" value="TDD67567.1"/>
    <property type="molecule type" value="Genomic_DNA"/>
</dbReference>
<dbReference type="PANTHER" id="PTHR37301:SF1">
    <property type="entry name" value="DNA-BINDING PROTEIN"/>
    <property type="match status" value="1"/>
</dbReference>
<keyword evidence="4" id="KW-1185">Reference proteome</keyword>
<dbReference type="Proteomes" id="UP000295578">
    <property type="component" value="Unassembled WGS sequence"/>
</dbReference>
<dbReference type="SMART" id="SM00530">
    <property type="entry name" value="HTH_XRE"/>
    <property type="match status" value="1"/>
</dbReference>
<evidence type="ECO:0000313" key="4">
    <source>
        <dbReference type="Proteomes" id="UP000295578"/>
    </source>
</evidence>
<dbReference type="Gene3D" id="1.10.260.40">
    <property type="entry name" value="lambda repressor-like DNA-binding domains"/>
    <property type="match status" value="1"/>
</dbReference>
<dbReference type="SUPFAM" id="SSF47413">
    <property type="entry name" value="lambda repressor-like DNA-binding domains"/>
    <property type="match status" value="1"/>
</dbReference>
<evidence type="ECO:0000259" key="2">
    <source>
        <dbReference type="PROSITE" id="PS50943"/>
    </source>
</evidence>